<dbReference type="AlphaFoldDB" id="A0A3B6VQM3"/>
<dbReference type="NCBIfam" id="NF011101">
    <property type="entry name" value="PRK14528.1"/>
    <property type="match status" value="1"/>
</dbReference>
<feature type="binding site" evidence="5">
    <location>
        <position position="93"/>
    </location>
    <ligand>
        <name>AMP</name>
        <dbReference type="ChEBI" id="CHEBI:456215"/>
    </ligand>
</feature>
<dbReference type="NCBIfam" id="TIGR01351">
    <property type="entry name" value="adk"/>
    <property type="match status" value="1"/>
</dbReference>
<evidence type="ECO:0000256" key="6">
    <source>
        <dbReference type="RuleBase" id="RU003330"/>
    </source>
</evidence>
<comment type="pathway">
    <text evidence="5">Purine metabolism; AMP biosynthesis via salvage pathway; AMP from ADP: step 1/1.</text>
</comment>
<keyword evidence="2 5" id="KW-0545">Nucleotide biosynthesis</keyword>
<dbReference type="InterPro" id="IPR033690">
    <property type="entry name" value="Adenylat_kinase_CS"/>
</dbReference>
<evidence type="ECO:0000313" key="8">
    <source>
        <dbReference type="EMBL" id="AGA65955.1"/>
    </source>
</evidence>
<dbReference type="InterPro" id="IPR000850">
    <property type="entry name" value="Adenylat/UMP-CMP_kin"/>
</dbReference>
<feature type="binding site" evidence="5">
    <location>
        <begin position="58"/>
        <end position="60"/>
    </location>
    <ligand>
        <name>AMP</name>
        <dbReference type="ChEBI" id="CHEBI:456215"/>
    </ligand>
</feature>
<comment type="function">
    <text evidence="5">Catalyzes the reversible transfer of the terminal phosphate group between ATP and AMP. Plays an important role in cellular energy homeostasis and in adenine nucleotide metabolism.</text>
</comment>
<dbReference type="UniPathway" id="UPA00588">
    <property type="reaction ID" value="UER00649"/>
</dbReference>
<dbReference type="InterPro" id="IPR027417">
    <property type="entry name" value="P-loop_NTPase"/>
</dbReference>
<feature type="binding site" evidence="5">
    <location>
        <position position="169"/>
    </location>
    <ligand>
        <name>ATP</name>
        <dbReference type="ChEBI" id="CHEBI:30616"/>
    </ligand>
</feature>
<dbReference type="NCBIfam" id="NF011104">
    <property type="entry name" value="PRK14531.1"/>
    <property type="match status" value="1"/>
</dbReference>
<keyword evidence="4 5" id="KW-0418">Kinase</keyword>
<feature type="binding site" evidence="5">
    <location>
        <position position="141"/>
    </location>
    <ligand>
        <name>AMP</name>
        <dbReference type="ChEBI" id="CHEBI:456215"/>
    </ligand>
</feature>
<dbReference type="EMBL" id="CP002873">
    <property type="protein sequence ID" value="AGA65955.1"/>
    <property type="molecule type" value="Genomic_DNA"/>
</dbReference>
<dbReference type="CDD" id="cd01428">
    <property type="entry name" value="ADK"/>
    <property type="match status" value="1"/>
</dbReference>
<sequence>MINIIFIGAPGSGKGTQSELIEKEYSISHISTGDMFRENIANGTELGKTAKGYMDKGELVPDSLVIDMLFDRLKKDDCKKGFMLDGYPRTMEQAKELDKLLEKLNYKIDAIINLSVAENIIIKRLLNRGRSDDNEETIKNRIKVFESQSKPVLEYYKDKVYIIDVESLENETPEDIYKKIKKGLDGIKK</sequence>
<proteinExistence type="inferred from homology"/>
<keyword evidence="1 5" id="KW-0808">Transferase</keyword>
<evidence type="ECO:0000313" key="9">
    <source>
        <dbReference type="Proteomes" id="UP000010793"/>
    </source>
</evidence>
<dbReference type="SUPFAM" id="SSF52540">
    <property type="entry name" value="P-loop containing nucleoside triphosphate hydrolases"/>
    <property type="match status" value="1"/>
</dbReference>
<dbReference type="GO" id="GO:0004017">
    <property type="term" value="F:AMP kinase activity"/>
    <property type="evidence" value="ECO:0007669"/>
    <property type="project" value="UniProtKB-UniRule"/>
</dbReference>
<evidence type="ECO:0000256" key="1">
    <source>
        <dbReference type="ARBA" id="ARBA00022679"/>
    </source>
</evidence>
<organism evidence="8 9">
    <name type="scientific">Brachyspira pilosicoli P43/6/78</name>
    <dbReference type="NCBI Taxonomy" id="1042417"/>
    <lineage>
        <taxon>Bacteria</taxon>
        <taxon>Pseudomonadati</taxon>
        <taxon>Spirochaetota</taxon>
        <taxon>Spirochaetia</taxon>
        <taxon>Brachyspirales</taxon>
        <taxon>Brachyspiraceae</taxon>
        <taxon>Brachyspira</taxon>
    </lineage>
</organism>
<keyword evidence="5" id="KW-0963">Cytoplasm</keyword>
<dbReference type="InterPro" id="IPR006259">
    <property type="entry name" value="Adenyl_kin_sub"/>
</dbReference>
<evidence type="ECO:0000256" key="5">
    <source>
        <dbReference type="HAMAP-Rule" id="MF_00235"/>
    </source>
</evidence>
<keyword evidence="5 7" id="KW-0067">ATP-binding</keyword>
<feature type="binding site" evidence="5">
    <location>
        <position position="37"/>
    </location>
    <ligand>
        <name>AMP</name>
        <dbReference type="ChEBI" id="CHEBI:456215"/>
    </ligand>
</feature>
<gene>
    <name evidence="5" type="primary">adk</name>
    <name evidence="8" type="ORF">BPP43_03265</name>
</gene>
<comment type="similarity">
    <text evidence="5 6">Belongs to the adenylate kinase family.</text>
</comment>
<comment type="domain">
    <text evidence="5">Consists of three domains, a large central CORE domain and two small peripheral domains, NMPbind and LID, which undergo movements during catalysis. The LID domain closes over the site of phosphoryl transfer upon ATP binding. Assembling and dissambling the active center during each catalytic cycle provides an effective means to prevent ATP hydrolysis.</text>
</comment>
<comment type="caution">
    <text evidence="5">Lacks conserved residue(s) required for the propagation of feature annotation.</text>
</comment>
<feature type="binding site" evidence="5">
    <location>
        <begin position="11"/>
        <end position="16"/>
    </location>
    <ligand>
        <name>ATP</name>
        <dbReference type="ChEBI" id="CHEBI:30616"/>
    </ligand>
</feature>
<feature type="binding site" evidence="5">
    <location>
        <position position="130"/>
    </location>
    <ligand>
        <name>AMP</name>
        <dbReference type="ChEBI" id="CHEBI:456215"/>
    </ligand>
</feature>
<dbReference type="PRINTS" id="PR00094">
    <property type="entry name" value="ADENYLTKNASE"/>
</dbReference>
<reference evidence="8 9" key="1">
    <citation type="journal article" date="2013" name="Genome Announc.">
        <title>Complete Genome Sequence of the Porcine Strain Brachyspira pilosicoli P43/6/78(T.).</title>
        <authorList>
            <person name="Lin C."/>
            <person name="den Bakker H.C."/>
            <person name="Suzuki H."/>
            <person name="Lefebure T."/>
            <person name="Ponnala L."/>
            <person name="Sun Q."/>
            <person name="Stanhope M.J."/>
            <person name="Wiedmann M."/>
            <person name="Duhamel G.E."/>
        </authorList>
    </citation>
    <scope>NUCLEOTIDE SEQUENCE [LARGE SCALE GENOMIC DNA]</scope>
    <source>
        <strain evidence="8 9">P43/6/78</strain>
    </source>
</reference>
<comment type="subcellular location">
    <subcellularLocation>
        <location evidence="5 7">Cytoplasm</location>
    </subcellularLocation>
</comment>
<dbReference type="Gene3D" id="3.40.50.300">
    <property type="entry name" value="P-loop containing nucleotide triphosphate hydrolases"/>
    <property type="match status" value="1"/>
</dbReference>
<evidence type="ECO:0000256" key="2">
    <source>
        <dbReference type="ARBA" id="ARBA00022727"/>
    </source>
</evidence>
<dbReference type="NCBIfam" id="NF011105">
    <property type="entry name" value="PRK14532.1"/>
    <property type="match status" value="1"/>
</dbReference>
<keyword evidence="3 5" id="KW-0547">Nucleotide-binding</keyword>
<comment type="catalytic activity">
    <reaction evidence="5 7">
        <text>AMP + ATP = 2 ADP</text>
        <dbReference type="Rhea" id="RHEA:12973"/>
        <dbReference type="ChEBI" id="CHEBI:30616"/>
        <dbReference type="ChEBI" id="CHEBI:456215"/>
        <dbReference type="ChEBI" id="CHEBI:456216"/>
        <dbReference type="EC" id="2.7.4.3"/>
    </reaction>
</comment>
<accession>A0A3B6VQM3</accession>
<evidence type="ECO:0000256" key="7">
    <source>
        <dbReference type="RuleBase" id="RU003331"/>
    </source>
</evidence>
<evidence type="ECO:0000256" key="4">
    <source>
        <dbReference type="ARBA" id="ARBA00022777"/>
    </source>
</evidence>
<feature type="binding site" evidence="5">
    <location>
        <position position="128"/>
    </location>
    <ligand>
        <name>ATP</name>
        <dbReference type="ChEBI" id="CHEBI:30616"/>
    </ligand>
</feature>
<comment type="subunit">
    <text evidence="5 7">Monomer.</text>
</comment>
<dbReference type="RefSeq" id="WP_014933148.1">
    <property type="nucleotide sequence ID" value="NC_019908.1"/>
</dbReference>
<feature type="binding site" evidence="5">
    <location>
        <begin position="86"/>
        <end position="89"/>
    </location>
    <ligand>
        <name>AMP</name>
        <dbReference type="ChEBI" id="CHEBI:456215"/>
    </ligand>
</feature>
<dbReference type="HAMAP" id="MF_00235">
    <property type="entry name" value="Adenylate_kinase_Adk"/>
    <property type="match status" value="1"/>
</dbReference>
<dbReference type="GO" id="GO:0005737">
    <property type="term" value="C:cytoplasm"/>
    <property type="evidence" value="ECO:0007669"/>
    <property type="project" value="UniProtKB-SubCell"/>
</dbReference>
<dbReference type="GO" id="GO:0005524">
    <property type="term" value="F:ATP binding"/>
    <property type="evidence" value="ECO:0007669"/>
    <property type="project" value="UniProtKB-UniRule"/>
</dbReference>
<evidence type="ECO:0000256" key="3">
    <source>
        <dbReference type="ARBA" id="ARBA00022741"/>
    </source>
</evidence>
<protein>
    <recommendedName>
        <fullName evidence="5 7">Adenylate kinase</fullName>
        <shortName evidence="5">AK</shortName>
        <ecNumber evidence="5 7">2.7.4.3</ecNumber>
    </recommendedName>
    <alternativeName>
        <fullName evidence="5">ATP-AMP transphosphorylase</fullName>
    </alternativeName>
    <alternativeName>
        <fullName evidence="5">ATP:AMP phosphotransferase</fullName>
    </alternativeName>
    <alternativeName>
        <fullName evidence="5">Adenylate monophosphate kinase</fullName>
    </alternativeName>
</protein>
<dbReference type="PANTHER" id="PTHR23359">
    <property type="entry name" value="NUCLEOTIDE KINASE"/>
    <property type="match status" value="1"/>
</dbReference>
<dbReference type="KEGG" id="bpip:BPP43_03265"/>
<feature type="binding site" evidence="5">
    <location>
        <position position="32"/>
    </location>
    <ligand>
        <name>AMP</name>
        <dbReference type="ChEBI" id="CHEBI:456215"/>
    </ligand>
</feature>
<feature type="region of interest" description="NMP" evidence="5">
    <location>
        <begin position="31"/>
        <end position="60"/>
    </location>
</feature>
<dbReference type="GeneID" id="56440858"/>
<keyword evidence="9" id="KW-1185">Reference proteome</keyword>
<dbReference type="GO" id="GO:0044209">
    <property type="term" value="P:AMP salvage"/>
    <property type="evidence" value="ECO:0007669"/>
    <property type="project" value="UniProtKB-UniRule"/>
</dbReference>
<dbReference type="NCBIfam" id="NF001381">
    <property type="entry name" value="PRK00279.1-3"/>
    <property type="match status" value="1"/>
</dbReference>
<name>A0A3B6VQM3_BRAPL</name>
<dbReference type="PROSITE" id="PS00113">
    <property type="entry name" value="ADENYLATE_KINASE"/>
    <property type="match status" value="1"/>
</dbReference>
<dbReference type="EC" id="2.7.4.3" evidence="5 7"/>
<dbReference type="Proteomes" id="UP000010793">
    <property type="component" value="Chromosome"/>
</dbReference>
<dbReference type="Pfam" id="PF00406">
    <property type="entry name" value="ADK"/>
    <property type="match status" value="1"/>
</dbReference>
<dbReference type="NCBIfam" id="NF011100">
    <property type="entry name" value="PRK14527.1"/>
    <property type="match status" value="1"/>
</dbReference>